<keyword evidence="1" id="KW-0653">Protein transport</keyword>
<dbReference type="GO" id="GO:0016192">
    <property type="term" value="P:vesicle-mediated transport"/>
    <property type="evidence" value="ECO:0007669"/>
    <property type="project" value="InterPro"/>
</dbReference>
<protein>
    <submittedName>
        <fullName evidence="2">Uncharacterized protein</fullName>
    </submittedName>
</protein>
<dbReference type="AlphaFoldDB" id="A0A6A4M6Q7"/>
<evidence type="ECO:0000313" key="2">
    <source>
        <dbReference type="EMBL" id="KAE9462447.1"/>
    </source>
</evidence>
<dbReference type="InterPro" id="IPR010989">
    <property type="entry name" value="SNARE"/>
</dbReference>
<comment type="caution">
    <text evidence="2">The sequence shown here is derived from an EMBL/GenBank/DDBJ whole genome shotgun (WGS) entry which is preliminary data.</text>
</comment>
<keyword evidence="1" id="KW-0813">Transport</keyword>
<gene>
    <name evidence="2" type="ORF">C3L33_05650</name>
</gene>
<dbReference type="PANTHER" id="PTHR34949">
    <property type="entry name" value="OS05G0443700 PROTEIN"/>
    <property type="match status" value="1"/>
</dbReference>
<dbReference type="GO" id="GO:0016020">
    <property type="term" value="C:membrane"/>
    <property type="evidence" value="ECO:0007669"/>
    <property type="project" value="InterPro"/>
</dbReference>
<keyword evidence="3" id="KW-1185">Reference proteome</keyword>
<dbReference type="SUPFAM" id="SSF47661">
    <property type="entry name" value="t-snare proteins"/>
    <property type="match status" value="1"/>
</dbReference>
<dbReference type="PANTHER" id="PTHR34949:SF3">
    <property type="entry name" value="OS08G0244100 PROTEIN"/>
    <property type="match status" value="1"/>
</dbReference>
<feature type="non-terminal residue" evidence="2">
    <location>
        <position position="1"/>
    </location>
</feature>
<organism evidence="2 3">
    <name type="scientific">Rhododendron williamsianum</name>
    <dbReference type="NCBI Taxonomy" id="262921"/>
    <lineage>
        <taxon>Eukaryota</taxon>
        <taxon>Viridiplantae</taxon>
        <taxon>Streptophyta</taxon>
        <taxon>Embryophyta</taxon>
        <taxon>Tracheophyta</taxon>
        <taxon>Spermatophyta</taxon>
        <taxon>Magnoliopsida</taxon>
        <taxon>eudicotyledons</taxon>
        <taxon>Gunneridae</taxon>
        <taxon>Pentapetalae</taxon>
        <taxon>asterids</taxon>
        <taxon>Ericales</taxon>
        <taxon>Ericaceae</taxon>
        <taxon>Ericoideae</taxon>
        <taxon>Rhodoreae</taxon>
        <taxon>Rhododendron</taxon>
    </lineage>
</organism>
<dbReference type="EMBL" id="QEFC01000699">
    <property type="protein sequence ID" value="KAE9462447.1"/>
    <property type="molecule type" value="Genomic_DNA"/>
</dbReference>
<evidence type="ECO:0000313" key="3">
    <source>
        <dbReference type="Proteomes" id="UP000428333"/>
    </source>
</evidence>
<dbReference type="GO" id="GO:0015031">
    <property type="term" value="P:protein transport"/>
    <property type="evidence" value="ECO:0007669"/>
    <property type="project" value="UniProtKB-KW"/>
</dbReference>
<evidence type="ECO:0000256" key="1">
    <source>
        <dbReference type="ARBA" id="ARBA00022927"/>
    </source>
</evidence>
<dbReference type="OrthoDB" id="1889309at2759"/>
<accession>A0A6A4M6Q7</accession>
<dbReference type="Proteomes" id="UP000428333">
    <property type="component" value="Linkage Group LG03"/>
</dbReference>
<proteinExistence type="predicted"/>
<sequence>MLVANSFDLWQKDTFFAAAEEVQQSADMYNGISVQDMGKREERRANMENSDELCRELQTALGTAKWQVCF</sequence>
<dbReference type="Gene3D" id="1.20.58.90">
    <property type="match status" value="1"/>
</dbReference>
<name>A0A6A4M6Q7_9ERIC</name>
<reference evidence="2 3" key="1">
    <citation type="journal article" date="2019" name="Genome Biol. Evol.">
        <title>The Rhododendron genome and chromosomal organization provide insight into shared whole-genome duplications across the heath family (Ericaceae).</title>
        <authorList>
            <person name="Soza V.L."/>
            <person name="Lindsley D."/>
            <person name="Waalkes A."/>
            <person name="Ramage E."/>
            <person name="Patwardhan R.P."/>
            <person name="Burton J.N."/>
            <person name="Adey A."/>
            <person name="Kumar A."/>
            <person name="Qiu R."/>
            <person name="Shendure J."/>
            <person name="Hall B."/>
        </authorList>
    </citation>
    <scope>NUCLEOTIDE SEQUENCE [LARGE SCALE GENOMIC DNA]</scope>
    <source>
        <strain evidence="2">RSF 1966-606</strain>
    </source>
</reference>